<dbReference type="AlphaFoldDB" id="A0A1G8IBY8"/>
<proteinExistence type="inferred from homology"/>
<feature type="transmembrane region" description="Helical" evidence="9">
    <location>
        <begin position="97"/>
        <end position="122"/>
    </location>
</feature>
<evidence type="ECO:0000313" key="10">
    <source>
        <dbReference type="EMBL" id="SDI16404.1"/>
    </source>
</evidence>
<dbReference type="EMBL" id="FNEJ01000001">
    <property type="protein sequence ID" value="SDI16404.1"/>
    <property type="molecule type" value="Genomic_DNA"/>
</dbReference>
<evidence type="ECO:0000256" key="4">
    <source>
        <dbReference type="ARBA" id="ARBA00022692"/>
    </source>
</evidence>
<feature type="transmembrane region" description="Helical" evidence="9">
    <location>
        <begin position="142"/>
        <end position="162"/>
    </location>
</feature>
<feature type="transmembrane region" description="Helical" evidence="9">
    <location>
        <begin position="68"/>
        <end position="85"/>
    </location>
</feature>
<sequence>MTPLLIVEQVLNGLQSGIMLFLMAAGLTLIFGVMGLINLAHGSLFMVGAFAAAATAAATGSFLLGLGAALVAAACAGALVERLVIRRLYDRDHLDQVLATFALILIFSEGTRWIFGSFPLYLDIPPALSGPVTLPGGIQYPLYRLFLIGVGLVLAGALFWLIGRTRLGIRIRAGENDREMIAALGVDIARLYTLVFALGAALAGLAGALVGAIQSVQVGMGEPVLILAFVVIVIGGIGSITGALVGALLVGLTDTLGGIFLPRLFALVMDPAAATQTGAALSSMAIYMLMAAVLVWRPTGLFGART</sequence>
<evidence type="ECO:0000256" key="3">
    <source>
        <dbReference type="ARBA" id="ARBA00022475"/>
    </source>
</evidence>
<evidence type="ECO:0000256" key="5">
    <source>
        <dbReference type="ARBA" id="ARBA00022970"/>
    </source>
</evidence>
<reference evidence="10 11" key="1">
    <citation type="submission" date="2016-10" db="EMBL/GenBank/DDBJ databases">
        <authorList>
            <person name="de Groot N.N."/>
        </authorList>
    </citation>
    <scope>NUCLEOTIDE SEQUENCE [LARGE SCALE GENOMIC DNA]</scope>
    <source>
        <strain evidence="10 11">DSM 26424</strain>
    </source>
</reference>
<keyword evidence="7 9" id="KW-0472">Membrane</keyword>
<dbReference type="STRING" id="555512.SAMN04487993_1001354"/>
<dbReference type="GO" id="GO:0006865">
    <property type="term" value="P:amino acid transport"/>
    <property type="evidence" value="ECO:0007669"/>
    <property type="project" value="UniProtKB-KW"/>
</dbReference>
<feature type="transmembrane region" description="Helical" evidence="9">
    <location>
        <begin position="225"/>
        <end position="252"/>
    </location>
</feature>
<feature type="transmembrane region" description="Helical" evidence="9">
    <location>
        <begin position="191"/>
        <end position="213"/>
    </location>
</feature>
<comment type="subcellular location">
    <subcellularLocation>
        <location evidence="1">Cell membrane</location>
        <topology evidence="1">Multi-pass membrane protein</topology>
    </subcellularLocation>
</comment>
<dbReference type="InterPro" id="IPR001851">
    <property type="entry name" value="ABC_transp_permease"/>
</dbReference>
<dbReference type="PANTHER" id="PTHR11795">
    <property type="entry name" value="BRANCHED-CHAIN AMINO ACID TRANSPORT SYSTEM PERMEASE PROTEIN LIVH"/>
    <property type="match status" value="1"/>
</dbReference>
<evidence type="ECO:0000256" key="2">
    <source>
        <dbReference type="ARBA" id="ARBA00022448"/>
    </source>
</evidence>
<name>A0A1G8IBY8_9RHOB</name>
<dbReference type="Proteomes" id="UP000199093">
    <property type="component" value="Unassembled WGS sequence"/>
</dbReference>
<evidence type="ECO:0000256" key="7">
    <source>
        <dbReference type="ARBA" id="ARBA00023136"/>
    </source>
</evidence>
<keyword evidence="5" id="KW-0029">Amino-acid transport</keyword>
<dbReference type="GO" id="GO:0022857">
    <property type="term" value="F:transmembrane transporter activity"/>
    <property type="evidence" value="ECO:0007669"/>
    <property type="project" value="InterPro"/>
</dbReference>
<evidence type="ECO:0000256" key="1">
    <source>
        <dbReference type="ARBA" id="ARBA00004651"/>
    </source>
</evidence>
<evidence type="ECO:0000256" key="9">
    <source>
        <dbReference type="SAM" id="Phobius"/>
    </source>
</evidence>
<organism evidence="10 11">
    <name type="scientific">Salipiger marinus</name>
    <dbReference type="NCBI Taxonomy" id="555512"/>
    <lineage>
        <taxon>Bacteria</taxon>
        <taxon>Pseudomonadati</taxon>
        <taxon>Pseudomonadota</taxon>
        <taxon>Alphaproteobacteria</taxon>
        <taxon>Rhodobacterales</taxon>
        <taxon>Roseobacteraceae</taxon>
        <taxon>Salipiger</taxon>
    </lineage>
</organism>
<evidence type="ECO:0000313" key="11">
    <source>
        <dbReference type="Proteomes" id="UP000199093"/>
    </source>
</evidence>
<protein>
    <submittedName>
        <fullName evidence="10">Amino acid/amide ABC transporter membrane protein 1, HAAT family</fullName>
    </submittedName>
</protein>
<dbReference type="CDD" id="cd06582">
    <property type="entry name" value="TM_PBP1_LivH_like"/>
    <property type="match status" value="1"/>
</dbReference>
<feature type="transmembrane region" description="Helical" evidence="9">
    <location>
        <begin position="273"/>
        <end position="296"/>
    </location>
</feature>
<comment type="similarity">
    <text evidence="8">Belongs to the binding-protein-dependent transport system permease family. LivHM subfamily.</text>
</comment>
<dbReference type="InterPro" id="IPR052157">
    <property type="entry name" value="BCAA_transport_permease"/>
</dbReference>
<keyword evidence="11" id="KW-1185">Reference proteome</keyword>
<dbReference type="GO" id="GO:0005886">
    <property type="term" value="C:plasma membrane"/>
    <property type="evidence" value="ECO:0007669"/>
    <property type="project" value="UniProtKB-SubCell"/>
</dbReference>
<dbReference type="RefSeq" id="WP_089842817.1">
    <property type="nucleotide sequence ID" value="NZ_FNEJ01000001.1"/>
</dbReference>
<gene>
    <name evidence="10" type="ORF">SAMN04487993_1001354</name>
</gene>
<dbReference type="OrthoDB" id="9807115at2"/>
<keyword evidence="2" id="KW-0813">Transport</keyword>
<keyword evidence="4 9" id="KW-0812">Transmembrane</keyword>
<feature type="transmembrane region" description="Helical" evidence="9">
    <location>
        <begin position="44"/>
        <end position="62"/>
    </location>
</feature>
<accession>A0A1G8IBY8</accession>
<evidence type="ECO:0000256" key="6">
    <source>
        <dbReference type="ARBA" id="ARBA00022989"/>
    </source>
</evidence>
<keyword evidence="6 9" id="KW-1133">Transmembrane helix</keyword>
<keyword evidence="3" id="KW-1003">Cell membrane</keyword>
<feature type="transmembrane region" description="Helical" evidence="9">
    <location>
        <begin position="18"/>
        <end position="37"/>
    </location>
</feature>
<dbReference type="PANTHER" id="PTHR11795:SF442">
    <property type="entry name" value="ABC TRANSPORTER ATP-BINDING PROTEIN"/>
    <property type="match status" value="1"/>
</dbReference>
<dbReference type="Pfam" id="PF02653">
    <property type="entry name" value="BPD_transp_2"/>
    <property type="match status" value="1"/>
</dbReference>
<evidence type="ECO:0000256" key="8">
    <source>
        <dbReference type="ARBA" id="ARBA00037998"/>
    </source>
</evidence>